<evidence type="ECO:0000313" key="7">
    <source>
        <dbReference type="Proteomes" id="UP000199548"/>
    </source>
</evidence>
<dbReference type="InterPro" id="IPR050808">
    <property type="entry name" value="Phage_Integrase"/>
</dbReference>
<dbReference type="Pfam" id="PF13356">
    <property type="entry name" value="Arm-DNA-bind_3"/>
    <property type="match status" value="1"/>
</dbReference>
<dbReference type="AlphaFoldDB" id="A0A1I3UP33"/>
<keyword evidence="3" id="KW-0238">DNA-binding</keyword>
<dbReference type="GO" id="GO:0003677">
    <property type="term" value="F:DNA binding"/>
    <property type="evidence" value="ECO:0007669"/>
    <property type="project" value="UniProtKB-KW"/>
</dbReference>
<dbReference type="RefSeq" id="WP_245811728.1">
    <property type="nucleotide sequence ID" value="NZ_CP041745.1"/>
</dbReference>
<feature type="domain" description="Integrase DNA-binding" evidence="4">
    <location>
        <begin position="7"/>
        <end position="58"/>
    </location>
</feature>
<dbReference type="InterPro" id="IPR025166">
    <property type="entry name" value="Integrase_DNA_bind_dom"/>
</dbReference>
<evidence type="ECO:0000256" key="1">
    <source>
        <dbReference type="ARBA" id="ARBA00008857"/>
    </source>
</evidence>
<proteinExistence type="inferred from homology"/>
<protein>
    <submittedName>
        <fullName evidence="6">Uncharacterized protein</fullName>
    </submittedName>
</protein>
<dbReference type="GO" id="GO:0015074">
    <property type="term" value="P:DNA integration"/>
    <property type="evidence" value="ECO:0007669"/>
    <property type="project" value="UniProtKB-KW"/>
</dbReference>
<sequence>MSKFALTKLWRWKYCFDGKKRLSFGRYPDVSLKDARTKRDDARKLVADDVDPSAHKKAVKAAMLERVANTFEDVAREWFARMMTDKAKSHKDKVIARIENDIFAWLGKRPISVLAAYRVARDAVGWLLARTSAKPW</sequence>
<dbReference type="Gene3D" id="1.10.150.130">
    <property type="match status" value="1"/>
</dbReference>
<feature type="domain" description="Phage integrase central" evidence="5">
    <location>
        <begin position="71"/>
        <end position="119"/>
    </location>
</feature>
<gene>
    <name evidence="6" type="ORF">SAMN05192543_1121</name>
</gene>
<dbReference type="PANTHER" id="PTHR30629:SF2">
    <property type="entry name" value="PROPHAGE INTEGRASE INTS-RELATED"/>
    <property type="match status" value="1"/>
</dbReference>
<dbReference type="Proteomes" id="UP000199548">
    <property type="component" value="Unassembled WGS sequence"/>
</dbReference>
<name>A0A1I3UP33_9BURK</name>
<evidence type="ECO:0000313" key="6">
    <source>
        <dbReference type="EMBL" id="SFJ84493.1"/>
    </source>
</evidence>
<comment type="similarity">
    <text evidence="1">Belongs to the 'phage' integrase family.</text>
</comment>
<dbReference type="InterPro" id="IPR010998">
    <property type="entry name" value="Integrase_recombinase_N"/>
</dbReference>
<dbReference type="InterPro" id="IPR038488">
    <property type="entry name" value="Integrase_DNA-bd_sf"/>
</dbReference>
<evidence type="ECO:0000259" key="5">
    <source>
        <dbReference type="Pfam" id="PF22022"/>
    </source>
</evidence>
<accession>A0A1I3UP33</accession>
<dbReference type="InterPro" id="IPR053876">
    <property type="entry name" value="Phage_int_M"/>
</dbReference>
<reference evidence="6 7" key="1">
    <citation type="submission" date="2016-10" db="EMBL/GenBank/DDBJ databases">
        <authorList>
            <person name="de Groot N.N."/>
        </authorList>
    </citation>
    <scope>NUCLEOTIDE SEQUENCE [LARGE SCALE GENOMIC DNA]</scope>
    <source>
        <strain evidence="6 7">LMG 23650</strain>
    </source>
</reference>
<evidence type="ECO:0000259" key="4">
    <source>
        <dbReference type="Pfam" id="PF13356"/>
    </source>
</evidence>
<dbReference type="Pfam" id="PF22022">
    <property type="entry name" value="Phage_int_M"/>
    <property type="match status" value="1"/>
</dbReference>
<keyword evidence="2" id="KW-0229">DNA integration</keyword>
<organism evidence="6 7">
    <name type="scientific">Paraburkholderia megapolitana</name>
    <dbReference type="NCBI Taxonomy" id="420953"/>
    <lineage>
        <taxon>Bacteria</taxon>
        <taxon>Pseudomonadati</taxon>
        <taxon>Pseudomonadota</taxon>
        <taxon>Betaproteobacteria</taxon>
        <taxon>Burkholderiales</taxon>
        <taxon>Burkholderiaceae</taxon>
        <taxon>Paraburkholderia</taxon>
    </lineage>
</organism>
<dbReference type="PANTHER" id="PTHR30629">
    <property type="entry name" value="PROPHAGE INTEGRASE"/>
    <property type="match status" value="1"/>
</dbReference>
<keyword evidence="7" id="KW-1185">Reference proteome</keyword>
<evidence type="ECO:0000256" key="2">
    <source>
        <dbReference type="ARBA" id="ARBA00022908"/>
    </source>
</evidence>
<dbReference type="EMBL" id="FOQU01000012">
    <property type="protein sequence ID" value="SFJ84493.1"/>
    <property type="molecule type" value="Genomic_DNA"/>
</dbReference>
<dbReference type="Gene3D" id="3.30.160.390">
    <property type="entry name" value="Integrase, DNA-binding domain"/>
    <property type="match status" value="1"/>
</dbReference>
<evidence type="ECO:0000256" key="3">
    <source>
        <dbReference type="ARBA" id="ARBA00023125"/>
    </source>
</evidence>